<dbReference type="PANTHER" id="PTHR11360:SF130">
    <property type="entry name" value="MAJOR FACILITATOR SUPERFAMILY (MFS) PROFILE DOMAIN-CONTAINING PROTEIN-RELATED"/>
    <property type="match status" value="1"/>
</dbReference>
<dbReference type="Gene3D" id="1.20.1250.20">
    <property type="entry name" value="MFS general substrate transporter like domains"/>
    <property type="match status" value="2"/>
</dbReference>
<accession>A0A8H3WEU5</accession>
<dbReference type="InterPro" id="IPR050327">
    <property type="entry name" value="Proton-linked_MCT"/>
</dbReference>
<reference evidence="6 7" key="1">
    <citation type="submission" date="2019-12" db="EMBL/GenBank/DDBJ databases">
        <title>A genome sequence resource for the geographically widespread anthracnose pathogen Colletotrichum asianum.</title>
        <authorList>
            <person name="Meng Y."/>
        </authorList>
    </citation>
    <scope>NUCLEOTIDE SEQUENCE [LARGE SCALE GENOMIC DNA]</scope>
    <source>
        <strain evidence="6 7">ICMP 18580</strain>
    </source>
</reference>
<organism evidence="6 7">
    <name type="scientific">Colletotrichum asianum</name>
    <dbReference type="NCBI Taxonomy" id="702518"/>
    <lineage>
        <taxon>Eukaryota</taxon>
        <taxon>Fungi</taxon>
        <taxon>Dikarya</taxon>
        <taxon>Ascomycota</taxon>
        <taxon>Pezizomycotina</taxon>
        <taxon>Sordariomycetes</taxon>
        <taxon>Hypocreomycetidae</taxon>
        <taxon>Glomerellales</taxon>
        <taxon>Glomerellaceae</taxon>
        <taxon>Colletotrichum</taxon>
        <taxon>Colletotrichum gloeosporioides species complex</taxon>
    </lineage>
</organism>
<feature type="domain" description="Major facilitator superfamily (MFS) profile" evidence="5">
    <location>
        <begin position="52"/>
        <end position="443"/>
    </location>
</feature>
<feature type="transmembrane region" description="Helical" evidence="4">
    <location>
        <begin position="319"/>
        <end position="337"/>
    </location>
</feature>
<keyword evidence="4" id="KW-0472">Membrane</keyword>
<feature type="compositionally biased region" description="Polar residues" evidence="3">
    <location>
        <begin position="1"/>
        <end position="14"/>
    </location>
</feature>
<dbReference type="PANTHER" id="PTHR11360">
    <property type="entry name" value="MONOCARBOXYLATE TRANSPORTER"/>
    <property type="match status" value="1"/>
</dbReference>
<feature type="region of interest" description="Disordered" evidence="3">
    <location>
        <begin position="1"/>
        <end position="47"/>
    </location>
</feature>
<evidence type="ECO:0000256" key="3">
    <source>
        <dbReference type="SAM" id="MobiDB-lite"/>
    </source>
</evidence>
<comment type="caution">
    <text evidence="6">The sequence shown here is derived from an EMBL/GenBank/DDBJ whole genome shotgun (WGS) entry which is preliminary data.</text>
</comment>
<evidence type="ECO:0000313" key="7">
    <source>
        <dbReference type="Proteomes" id="UP000434172"/>
    </source>
</evidence>
<dbReference type="GO" id="GO:0016020">
    <property type="term" value="C:membrane"/>
    <property type="evidence" value="ECO:0007669"/>
    <property type="project" value="UniProtKB-SubCell"/>
</dbReference>
<dbReference type="InterPro" id="IPR011701">
    <property type="entry name" value="MFS"/>
</dbReference>
<dbReference type="Pfam" id="PF07690">
    <property type="entry name" value="MFS_1"/>
    <property type="match status" value="1"/>
</dbReference>
<name>A0A8H3WEU5_9PEZI</name>
<evidence type="ECO:0000256" key="2">
    <source>
        <dbReference type="ARBA" id="ARBA00006727"/>
    </source>
</evidence>
<dbReference type="InterPro" id="IPR036259">
    <property type="entry name" value="MFS_trans_sf"/>
</dbReference>
<comment type="subcellular location">
    <subcellularLocation>
        <location evidence="1">Membrane</location>
        <topology evidence="1">Multi-pass membrane protein</topology>
    </subcellularLocation>
</comment>
<feature type="compositionally biased region" description="Low complexity" evidence="3">
    <location>
        <begin position="15"/>
        <end position="28"/>
    </location>
</feature>
<feature type="transmembrane region" description="Helical" evidence="4">
    <location>
        <begin position="180"/>
        <end position="197"/>
    </location>
</feature>
<protein>
    <submittedName>
        <fullName evidence="6">MFS monocarboxylate transporter</fullName>
    </submittedName>
</protein>
<evidence type="ECO:0000256" key="4">
    <source>
        <dbReference type="SAM" id="Phobius"/>
    </source>
</evidence>
<dbReference type="SUPFAM" id="SSF103473">
    <property type="entry name" value="MFS general substrate transporter"/>
    <property type="match status" value="1"/>
</dbReference>
<feature type="transmembrane region" description="Helical" evidence="4">
    <location>
        <begin position="380"/>
        <end position="401"/>
    </location>
</feature>
<keyword evidence="4" id="KW-1133">Transmembrane helix</keyword>
<keyword evidence="7" id="KW-1185">Reference proteome</keyword>
<gene>
    <name evidence="6" type="ORF">GQ607_008405</name>
</gene>
<evidence type="ECO:0000259" key="5">
    <source>
        <dbReference type="PROSITE" id="PS50850"/>
    </source>
</evidence>
<dbReference type="GO" id="GO:0022857">
    <property type="term" value="F:transmembrane transporter activity"/>
    <property type="evidence" value="ECO:0007669"/>
    <property type="project" value="InterPro"/>
</dbReference>
<dbReference type="PROSITE" id="PS50850">
    <property type="entry name" value="MFS"/>
    <property type="match status" value="1"/>
</dbReference>
<sequence length="443" mass="47567">MTAATSNEKPLQQQDNSLSSSIPDSNSIESRDDAAQHDASDPGPPPDGGFQAWSQTVVAHLVMFNSWGYINSFGFFQSYYVSALGVSPSAISWVGSVQIFLIFFVGTFSGRATDAGHYRKVLVAGLFLQLLGVFMTSLSTKYWQLFLAQGICTGLGDGLTFCPTIALLATYFVKRRSMAIAINASGAGSGGIFFPLIAQQLLPKIGFGWTVRVMGFVMLFNTVIILALARTRLPPRKLGPVVEWSSFKELPYALFCVGMFLSFWAIFFAFYYVPTYGRTVIGVSSTTSLTLLLVMNAVGIPARILLAVLSDRFIGPMRTLILTTFFSGLLLYCWVSVNSEGRLFAFCIIYGSFAGGVQSVFPAACSGLTTDLKKMGMRTGMVFTVVSVACLTGPPLAGALIERGNGDFLYAQVFGGSALMGGTLVLLAVAISNGAISLPNLRK</sequence>
<dbReference type="Proteomes" id="UP000434172">
    <property type="component" value="Unassembled WGS sequence"/>
</dbReference>
<feature type="transmembrane region" description="Helical" evidence="4">
    <location>
        <begin position="413"/>
        <end position="436"/>
    </location>
</feature>
<feature type="transmembrane region" description="Helical" evidence="4">
    <location>
        <begin position="250"/>
        <end position="273"/>
    </location>
</feature>
<evidence type="ECO:0000313" key="6">
    <source>
        <dbReference type="EMBL" id="KAF0324456.1"/>
    </source>
</evidence>
<feature type="transmembrane region" description="Helical" evidence="4">
    <location>
        <begin position="90"/>
        <end position="109"/>
    </location>
</feature>
<feature type="transmembrane region" description="Helical" evidence="4">
    <location>
        <begin position="209"/>
        <end position="229"/>
    </location>
</feature>
<feature type="compositionally biased region" description="Basic and acidic residues" evidence="3">
    <location>
        <begin position="29"/>
        <end position="40"/>
    </location>
</feature>
<feature type="transmembrane region" description="Helical" evidence="4">
    <location>
        <begin position="279"/>
        <end position="298"/>
    </location>
</feature>
<dbReference type="AlphaFoldDB" id="A0A8H3WEU5"/>
<keyword evidence="4" id="KW-0812">Transmembrane</keyword>
<dbReference type="InterPro" id="IPR020846">
    <property type="entry name" value="MFS_dom"/>
</dbReference>
<feature type="transmembrane region" description="Helical" evidence="4">
    <location>
        <begin position="146"/>
        <end position="173"/>
    </location>
</feature>
<feature type="transmembrane region" description="Helical" evidence="4">
    <location>
        <begin position="343"/>
        <end position="368"/>
    </location>
</feature>
<feature type="transmembrane region" description="Helical" evidence="4">
    <location>
        <begin position="121"/>
        <end position="140"/>
    </location>
</feature>
<dbReference type="OrthoDB" id="6499973at2759"/>
<dbReference type="EMBL" id="WOWK01000044">
    <property type="protein sequence ID" value="KAF0324456.1"/>
    <property type="molecule type" value="Genomic_DNA"/>
</dbReference>
<evidence type="ECO:0000256" key="1">
    <source>
        <dbReference type="ARBA" id="ARBA00004141"/>
    </source>
</evidence>
<comment type="similarity">
    <text evidence="2">Belongs to the major facilitator superfamily. Monocarboxylate porter (TC 2.A.1.13) family.</text>
</comment>
<proteinExistence type="inferred from homology"/>